<organism evidence="4">
    <name type="scientific">marine metagenome</name>
    <dbReference type="NCBI Taxonomy" id="408172"/>
    <lineage>
        <taxon>unclassified sequences</taxon>
        <taxon>metagenomes</taxon>
        <taxon>ecological metagenomes</taxon>
    </lineage>
</organism>
<gene>
    <name evidence="4" type="ORF">METZ01_LOCUS15442</name>
</gene>
<dbReference type="PANTHER" id="PTHR11705">
    <property type="entry name" value="PROTEASE FAMILY M14 CARBOXYPEPTIDASE A,B"/>
    <property type="match status" value="1"/>
</dbReference>
<sequence length="543" mass="59924">MQRSLCTLILFVALTFAGCEAGDEFGIAGGPADLLTRAERSDYLETSRHAEVIEFLETVVRMDDRMSLTTFGFTNEARAIPLVTVAQGLADRSPAAIRENGKLVLYLQGNIHGGEVEGKEALQILLREIASGQHDSWFNDMILLVAPVYNADGNDAVGLNNRPGQNGPAGGMGQRPNAQGLDLNRDHMKLNSPEARSVARLVGDYAPHVTMDLHTTNGTNHAYFVTYSPPLHPNTDPAIISLLRDRLLPDVTETIRDKHGMNFYYYGNAGGGGAAPGGQANLPRWSTFDSRPRFNNNYLGLRNRIAILSEAFAYASFEDRIAATLYFVQETVDWAEAHTGEIRAAVEIAETRPLVGTQLSVRNRITLTHPEPVDILMGAVETRYNAAGRPYNNRLDVLTPTPMWEYGSFESTEDETVPAAYIIPPVQQLQPVLDRLESHGVPMRTLNASRTMIVESFRIDSTSVAAQPFQGVNERTLWGAWVEGEQEIPARTIIISMDGPHARLAFYLLEPRADDGFTDWAILDRWIDGDGAFPILRSHTPIL</sequence>
<dbReference type="GO" id="GO:0006508">
    <property type="term" value="P:proteolysis"/>
    <property type="evidence" value="ECO:0007669"/>
    <property type="project" value="InterPro"/>
</dbReference>
<dbReference type="InterPro" id="IPR000834">
    <property type="entry name" value="Peptidase_M14"/>
</dbReference>
<evidence type="ECO:0000259" key="3">
    <source>
        <dbReference type="PROSITE" id="PS52035"/>
    </source>
</evidence>
<dbReference type="GO" id="GO:0008270">
    <property type="term" value="F:zinc ion binding"/>
    <property type="evidence" value="ECO:0007669"/>
    <property type="project" value="InterPro"/>
</dbReference>
<comment type="cofactor">
    <cofactor evidence="1">
        <name>Zn(2+)</name>
        <dbReference type="ChEBI" id="CHEBI:29105"/>
    </cofactor>
</comment>
<evidence type="ECO:0000256" key="2">
    <source>
        <dbReference type="ARBA" id="ARBA00005988"/>
    </source>
</evidence>
<dbReference type="AlphaFoldDB" id="A0A381P8P8"/>
<comment type="similarity">
    <text evidence="2">Belongs to the peptidase M14 family.</text>
</comment>
<dbReference type="EMBL" id="UINC01000879">
    <property type="protein sequence ID" value="SUZ62588.1"/>
    <property type="molecule type" value="Genomic_DNA"/>
</dbReference>
<dbReference type="CDD" id="cd06241">
    <property type="entry name" value="M14-like"/>
    <property type="match status" value="1"/>
</dbReference>
<dbReference type="Gene3D" id="3.40.630.10">
    <property type="entry name" value="Zn peptidases"/>
    <property type="match status" value="1"/>
</dbReference>
<dbReference type="GO" id="GO:0004181">
    <property type="term" value="F:metallocarboxypeptidase activity"/>
    <property type="evidence" value="ECO:0007669"/>
    <property type="project" value="InterPro"/>
</dbReference>
<accession>A0A381P8P8</accession>
<proteinExistence type="inferred from homology"/>
<name>A0A381P8P8_9ZZZZ</name>
<dbReference type="SMART" id="SM00631">
    <property type="entry name" value="Zn_pept"/>
    <property type="match status" value="1"/>
</dbReference>
<feature type="domain" description="Peptidase M14" evidence="3">
    <location>
        <begin position="42"/>
        <end position="314"/>
    </location>
</feature>
<dbReference type="GO" id="GO:0005615">
    <property type="term" value="C:extracellular space"/>
    <property type="evidence" value="ECO:0007669"/>
    <property type="project" value="TreeGrafter"/>
</dbReference>
<dbReference type="PROSITE" id="PS52035">
    <property type="entry name" value="PEPTIDASE_M14"/>
    <property type="match status" value="1"/>
</dbReference>
<protein>
    <recommendedName>
        <fullName evidence="3">Peptidase M14 domain-containing protein</fullName>
    </recommendedName>
</protein>
<reference evidence="4" key="1">
    <citation type="submission" date="2018-05" db="EMBL/GenBank/DDBJ databases">
        <authorList>
            <person name="Lanie J.A."/>
            <person name="Ng W.-L."/>
            <person name="Kazmierczak K.M."/>
            <person name="Andrzejewski T.M."/>
            <person name="Davidsen T.M."/>
            <person name="Wayne K.J."/>
            <person name="Tettelin H."/>
            <person name="Glass J.I."/>
            <person name="Rusch D."/>
            <person name="Podicherti R."/>
            <person name="Tsui H.-C.T."/>
            <person name="Winkler M.E."/>
        </authorList>
    </citation>
    <scope>NUCLEOTIDE SEQUENCE</scope>
</reference>
<evidence type="ECO:0000256" key="1">
    <source>
        <dbReference type="ARBA" id="ARBA00001947"/>
    </source>
</evidence>
<evidence type="ECO:0000313" key="4">
    <source>
        <dbReference type="EMBL" id="SUZ62588.1"/>
    </source>
</evidence>
<dbReference type="PANTHER" id="PTHR11705:SF145">
    <property type="entry name" value="PEPTIDASE M14 CARBOXYPEPTIDASE A DOMAIN-CONTAINING PROTEIN"/>
    <property type="match status" value="1"/>
</dbReference>
<dbReference type="SUPFAM" id="SSF53187">
    <property type="entry name" value="Zn-dependent exopeptidases"/>
    <property type="match status" value="1"/>
</dbReference>
<dbReference type="Pfam" id="PF00246">
    <property type="entry name" value="Peptidase_M14"/>
    <property type="match status" value="1"/>
</dbReference>
<dbReference type="PROSITE" id="PS51257">
    <property type="entry name" value="PROKAR_LIPOPROTEIN"/>
    <property type="match status" value="1"/>
</dbReference>